<dbReference type="InterPro" id="IPR050168">
    <property type="entry name" value="AAA_ATPase_domain"/>
</dbReference>
<dbReference type="InterPro" id="IPR003593">
    <property type="entry name" value="AAA+_ATPase"/>
</dbReference>
<proteinExistence type="predicted"/>
<comment type="caution">
    <text evidence="3">The sequence shown here is derived from an EMBL/GenBank/DDBJ whole genome shotgun (WGS) entry which is preliminary data.</text>
</comment>
<dbReference type="Gene3D" id="3.40.50.300">
    <property type="entry name" value="P-loop containing nucleotide triphosphate hydrolases"/>
    <property type="match status" value="1"/>
</dbReference>
<dbReference type="PANTHER" id="PTHR23077:SF198">
    <property type="entry name" value="ATP-DEPENDENT ZINC METALLOPROTEASE FTSH"/>
    <property type="match status" value="1"/>
</dbReference>
<dbReference type="RefSeq" id="WP_098153435.1">
    <property type="nucleotide sequence ID" value="NZ_PDDY01000003.1"/>
</dbReference>
<feature type="region of interest" description="Disordered" evidence="1">
    <location>
        <begin position="1"/>
        <end position="31"/>
    </location>
</feature>
<dbReference type="GO" id="GO:0016887">
    <property type="term" value="F:ATP hydrolysis activity"/>
    <property type="evidence" value="ECO:0007669"/>
    <property type="project" value="InterPro"/>
</dbReference>
<evidence type="ECO:0000259" key="2">
    <source>
        <dbReference type="SMART" id="SM00382"/>
    </source>
</evidence>
<dbReference type="AlphaFoldDB" id="A0A2A7SA24"/>
<feature type="domain" description="AAA+ ATPase" evidence="2">
    <location>
        <begin position="139"/>
        <end position="271"/>
    </location>
</feature>
<protein>
    <submittedName>
        <fullName evidence="3">AAA family ATPase</fullName>
    </submittedName>
</protein>
<sequence>MSTVAETVPRVAGDAPASRKPTAAGRTKADGAKQAMAMLPDLVDAMLWNRRDELQSRILHLIEVLEAPYPTVVRRLRRHEHVTSFRPTTLPMPKDLILFDQARHGFADVILPPDVASQCRDICAEHDRAAELAKFDLAPRHRILLNGPPGNGKTMLAEAFAYELDLPLLRVRYSGLVTSYMGDTSKNLDKVFEYAATAPSVLFFDEFDTVSAQRGQSNDVGEMRRVTNQLLVAIDMLPAHCVLVAATNLLGDLDPAVRRRFDFTVELPAPTHDLRVRAAKKELDPKRTPGIDVSHLAEKVAQLPCENLAELVRRCREIRRDLVLNAGQGVERLTCAKQGLHGGDQAYREELEARGQLRLANA</sequence>
<dbReference type="InterPro" id="IPR003959">
    <property type="entry name" value="ATPase_AAA_core"/>
</dbReference>
<organism evidence="3 4">
    <name type="scientific">Burkholderia gladioli</name>
    <name type="common">Pseudomonas marginata</name>
    <name type="synonym">Phytomonas marginata</name>
    <dbReference type="NCBI Taxonomy" id="28095"/>
    <lineage>
        <taxon>Bacteria</taxon>
        <taxon>Pseudomonadati</taxon>
        <taxon>Pseudomonadota</taxon>
        <taxon>Betaproteobacteria</taxon>
        <taxon>Burkholderiales</taxon>
        <taxon>Burkholderiaceae</taxon>
        <taxon>Burkholderia</taxon>
    </lineage>
</organism>
<reference evidence="4" key="1">
    <citation type="submission" date="2017-09" db="EMBL/GenBank/DDBJ databases">
        <title>FDA dAtabase for Regulatory Grade micrObial Sequences (FDA-ARGOS): Supporting development and validation of Infectious Disease Dx tests.</title>
        <authorList>
            <person name="Minogue T."/>
            <person name="Wolcott M."/>
            <person name="Wasieloski L."/>
            <person name="Aguilar W."/>
            <person name="Moore D."/>
            <person name="Tallon L."/>
            <person name="Sadzewicz L."/>
            <person name="Ott S."/>
            <person name="Zhao X."/>
            <person name="Nagaraj S."/>
            <person name="Vavikolanu K."/>
            <person name="Aluvathingal J."/>
            <person name="Nadendla S."/>
            <person name="Sichtig H."/>
        </authorList>
    </citation>
    <scope>NUCLEOTIDE SEQUENCE [LARGE SCALE GENOMIC DNA]</scope>
    <source>
        <strain evidence="4">FDAARGOS_390</strain>
    </source>
</reference>
<dbReference type="SUPFAM" id="SSF52540">
    <property type="entry name" value="P-loop containing nucleoside triphosphate hydrolases"/>
    <property type="match status" value="1"/>
</dbReference>
<evidence type="ECO:0000313" key="4">
    <source>
        <dbReference type="Proteomes" id="UP000220629"/>
    </source>
</evidence>
<gene>
    <name evidence="3" type="ORF">CRM94_16975</name>
</gene>
<dbReference type="SMART" id="SM00382">
    <property type="entry name" value="AAA"/>
    <property type="match status" value="1"/>
</dbReference>
<dbReference type="CDD" id="cd19481">
    <property type="entry name" value="RecA-like_protease"/>
    <property type="match status" value="1"/>
</dbReference>
<dbReference type="EMBL" id="PDDY01000003">
    <property type="protein sequence ID" value="PEH40416.1"/>
    <property type="molecule type" value="Genomic_DNA"/>
</dbReference>
<dbReference type="GO" id="GO:0005524">
    <property type="term" value="F:ATP binding"/>
    <property type="evidence" value="ECO:0007669"/>
    <property type="project" value="InterPro"/>
</dbReference>
<dbReference type="InterPro" id="IPR027417">
    <property type="entry name" value="P-loop_NTPase"/>
</dbReference>
<evidence type="ECO:0000256" key="1">
    <source>
        <dbReference type="SAM" id="MobiDB-lite"/>
    </source>
</evidence>
<name>A0A2A7SA24_BURGA</name>
<dbReference type="Pfam" id="PF00004">
    <property type="entry name" value="AAA"/>
    <property type="match status" value="1"/>
</dbReference>
<accession>A0A2A7SA24</accession>
<dbReference type="PANTHER" id="PTHR23077">
    <property type="entry name" value="AAA-FAMILY ATPASE"/>
    <property type="match status" value="1"/>
</dbReference>
<evidence type="ECO:0000313" key="3">
    <source>
        <dbReference type="EMBL" id="PEH40416.1"/>
    </source>
</evidence>
<dbReference type="Proteomes" id="UP000220629">
    <property type="component" value="Unassembled WGS sequence"/>
</dbReference>